<dbReference type="AlphaFoldDB" id="A0A9D1FKS5"/>
<sequence>MALSNLFGWNKTMEAVPAAACGTACGAGDKPEEKPAACGTACGAGDKPEEKPAACGTACGAGDK</sequence>
<evidence type="ECO:0000313" key="1">
    <source>
        <dbReference type="EMBL" id="HIS75529.1"/>
    </source>
</evidence>
<evidence type="ECO:0000313" key="2">
    <source>
        <dbReference type="Proteomes" id="UP000824002"/>
    </source>
</evidence>
<organism evidence="1 2">
    <name type="scientific">Candidatus Merdivicinus excrementipullorum</name>
    <dbReference type="NCBI Taxonomy" id="2840867"/>
    <lineage>
        <taxon>Bacteria</taxon>
        <taxon>Bacillati</taxon>
        <taxon>Bacillota</taxon>
        <taxon>Clostridia</taxon>
        <taxon>Eubacteriales</taxon>
        <taxon>Oscillospiraceae</taxon>
        <taxon>Oscillospiraceae incertae sedis</taxon>
        <taxon>Candidatus Merdivicinus</taxon>
    </lineage>
</organism>
<protein>
    <submittedName>
        <fullName evidence="1">ACGX-repeat peptide</fullName>
    </submittedName>
</protein>
<dbReference type="EMBL" id="DVJP01000017">
    <property type="protein sequence ID" value="HIS75529.1"/>
    <property type="molecule type" value="Genomic_DNA"/>
</dbReference>
<gene>
    <name evidence="1" type="primary">acgA</name>
    <name evidence="1" type="ORF">IAB51_01840</name>
</gene>
<proteinExistence type="predicted"/>
<name>A0A9D1FKS5_9FIRM</name>
<reference evidence="1" key="1">
    <citation type="submission" date="2020-10" db="EMBL/GenBank/DDBJ databases">
        <authorList>
            <person name="Gilroy R."/>
        </authorList>
    </citation>
    <scope>NUCLEOTIDE SEQUENCE</scope>
    <source>
        <strain evidence="1">CHK199-13235</strain>
    </source>
</reference>
<reference evidence="1" key="2">
    <citation type="journal article" date="2021" name="PeerJ">
        <title>Extensive microbial diversity within the chicken gut microbiome revealed by metagenomics and culture.</title>
        <authorList>
            <person name="Gilroy R."/>
            <person name="Ravi A."/>
            <person name="Getino M."/>
            <person name="Pursley I."/>
            <person name="Horton D.L."/>
            <person name="Alikhan N.F."/>
            <person name="Baker D."/>
            <person name="Gharbi K."/>
            <person name="Hall N."/>
            <person name="Watson M."/>
            <person name="Adriaenssens E.M."/>
            <person name="Foster-Nyarko E."/>
            <person name="Jarju S."/>
            <person name="Secka A."/>
            <person name="Antonio M."/>
            <person name="Oren A."/>
            <person name="Chaudhuri R.R."/>
            <person name="La Ragione R."/>
            <person name="Hildebrand F."/>
            <person name="Pallen M.J."/>
        </authorList>
    </citation>
    <scope>NUCLEOTIDE SEQUENCE</scope>
    <source>
        <strain evidence="1">CHK199-13235</strain>
    </source>
</reference>
<comment type="caution">
    <text evidence="1">The sequence shown here is derived from an EMBL/GenBank/DDBJ whole genome shotgun (WGS) entry which is preliminary data.</text>
</comment>
<dbReference type="NCBIfam" id="TIGR04341">
    <property type="entry name" value="target_ACGX"/>
    <property type="match status" value="2"/>
</dbReference>
<accession>A0A9D1FKS5</accession>
<dbReference type="InterPro" id="IPR027581">
    <property type="entry name" value="Target_ACGX"/>
</dbReference>
<dbReference type="Proteomes" id="UP000824002">
    <property type="component" value="Unassembled WGS sequence"/>
</dbReference>